<name>A0A0L8H5Q4_OCTBM</name>
<organism evidence="1">
    <name type="scientific">Octopus bimaculoides</name>
    <name type="common">California two-spotted octopus</name>
    <dbReference type="NCBI Taxonomy" id="37653"/>
    <lineage>
        <taxon>Eukaryota</taxon>
        <taxon>Metazoa</taxon>
        <taxon>Spiralia</taxon>
        <taxon>Lophotrochozoa</taxon>
        <taxon>Mollusca</taxon>
        <taxon>Cephalopoda</taxon>
        <taxon>Coleoidea</taxon>
        <taxon>Octopodiformes</taxon>
        <taxon>Octopoda</taxon>
        <taxon>Incirrata</taxon>
        <taxon>Octopodidae</taxon>
        <taxon>Octopus</taxon>
    </lineage>
</organism>
<reference evidence="1" key="1">
    <citation type="submission" date="2015-07" db="EMBL/GenBank/DDBJ databases">
        <title>MeaNS - Measles Nucleotide Surveillance Program.</title>
        <authorList>
            <person name="Tran T."/>
            <person name="Druce J."/>
        </authorList>
    </citation>
    <scope>NUCLEOTIDE SEQUENCE</scope>
    <source>
        <strain evidence="1">UCB-OBI-ISO-001</strain>
        <tissue evidence="1">Gonad</tissue>
    </source>
</reference>
<dbReference type="EMBL" id="KQ419277">
    <property type="protein sequence ID" value="KOF84100.1"/>
    <property type="molecule type" value="Genomic_DNA"/>
</dbReference>
<proteinExistence type="predicted"/>
<sequence>MDYIPPNDHKPDIINLTAISTKTNELIEHVHKHMDINESNYVTPTTNIPAHIKISKATQSDYNILKSRYPQFVEDFQKDLNVRLNKELLGKNPHPTKGTE</sequence>
<accession>A0A0L8H5Q4</accession>
<protein>
    <submittedName>
        <fullName evidence="1">Uncharacterized protein</fullName>
    </submittedName>
</protein>
<evidence type="ECO:0000313" key="1">
    <source>
        <dbReference type="EMBL" id="KOF84100.1"/>
    </source>
</evidence>
<gene>
    <name evidence="1" type="ORF">OCBIM_22022647mg</name>
</gene>
<dbReference type="AlphaFoldDB" id="A0A0L8H5Q4"/>